<evidence type="ECO:0000256" key="3">
    <source>
        <dbReference type="ARBA" id="ARBA00022475"/>
    </source>
</evidence>
<evidence type="ECO:0000313" key="13">
    <source>
        <dbReference type="Proteomes" id="UP001163687"/>
    </source>
</evidence>
<evidence type="ECO:0000256" key="1">
    <source>
        <dbReference type="ARBA" id="ARBA00004651"/>
    </source>
</evidence>
<dbReference type="KEGG" id="cmic:caldi_14920"/>
<evidence type="ECO:0000259" key="11">
    <source>
        <dbReference type="Pfam" id="PF13807"/>
    </source>
</evidence>
<dbReference type="Pfam" id="PF13807">
    <property type="entry name" value="GNVR"/>
    <property type="match status" value="1"/>
</dbReference>
<keyword evidence="7" id="KW-0175">Coiled coil</keyword>
<dbReference type="InterPro" id="IPR050445">
    <property type="entry name" value="Bact_polysacc_biosynth/exp"/>
</dbReference>
<feature type="domain" description="Polysaccharide chain length determinant N-terminal" evidence="10">
    <location>
        <begin position="76"/>
        <end position="187"/>
    </location>
</feature>
<evidence type="ECO:0000256" key="8">
    <source>
        <dbReference type="SAM" id="MobiDB-lite"/>
    </source>
</evidence>
<dbReference type="Pfam" id="PF02706">
    <property type="entry name" value="Wzz"/>
    <property type="match status" value="1"/>
</dbReference>
<keyword evidence="4 9" id="KW-0812">Transmembrane</keyword>
<dbReference type="Proteomes" id="UP001163687">
    <property type="component" value="Chromosome"/>
</dbReference>
<dbReference type="PANTHER" id="PTHR32309:SF13">
    <property type="entry name" value="FERRIC ENTEROBACTIN TRANSPORT PROTEIN FEPE"/>
    <property type="match status" value="1"/>
</dbReference>
<feature type="transmembrane region" description="Helical" evidence="9">
    <location>
        <begin position="475"/>
        <end position="496"/>
    </location>
</feature>
<evidence type="ECO:0000313" key="12">
    <source>
        <dbReference type="EMBL" id="BDG60402.1"/>
    </source>
</evidence>
<accession>A0AA35CMP7</accession>
<evidence type="ECO:0008006" key="14">
    <source>
        <dbReference type="Google" id="ProtNLM"/>
    </source>
</evidence>
<evidence type="ECO:0000256" key="7">
    <source>
        <dbReference type="SAM" id="Coils"/>
    </source>
</evidence>
<reference evidence="12" key="1">
    <citation type="submission" date="2022-03" db="EMBL/GenBank/DDBJ databases">
        <title>Complete genome sequence of Caldinitratiruptor microaerophilus.</title>
        <authorList>
            <person name="Mukaiyama R."/>
            <person name="Nishiyama T."/>
            <person name="Ueda K."/>
        </authorList>
    </citation>
    <scope>NUCLEOTIDE SEQUENCE</scope>
    <source>
        <strain evidence="12">JCM 16183</strain>
    </source>
</reference>
<feature type="region of interest" description="Disordered" evidence="8">
    <location>
        <begin position="1"/>
        <end position="68"/>
    </location>
</feature>
<feature type="transmembrane region" description="Helical" evidence="9">
    <location>
        <begin position="92"/>
        <end position="114"/>
    </location>
</feature>
<evidence type="ECO:0000256" key="9">
    <source>
        <dbReference type="SAM" id="Phobius"/>
    </source>
</evidence>
<keyword evidence="6 9" id="KW-0472">Membrane</keyword>
<comment type="similarity">
    <text evidence="2">Belongs to the CpsC/CapA family.</text>
</comment>
<dbReference type="GO" id="GO:0005886">
    <property type="term" value="C:plasma membrane"/>
    <property type="evidence" value="ECO:0007669"/>
    <property type="project" value="UniProtKB-SubCell"/>
</dbReference>
<evidence type="ECO:0000256" key="4">
    <source>
        <dbReference type="ARBA" id="ARBA00022692"/>
    </source>
</evidence>
<dbReference type="EMBL" id="AP025628">
    <property type="protein sequence ID" value="BDG60402.1"/>
    <property type="molecule type" value="Genomic_DNA"/>
</dbReference>
<evidence type="ECO:0000256" key="6">
    <source>
        <dbReference type="ARBA" id="ARBA00023136"/>
    </source>
</evidence>
<keyword evidence="5 9" id="KW-1133">Transmembrane helix</keyword>
<sequence>MAPQDSAGTHGIRAWSGQSDPARSGLSHSLPDQEFRPTEANEALIYDPDAHGAPRPRGARAVSAPWRKDEAPRMEDEIDLRHLIEVLWQGKWLIAAITAVAMLVSGVVSFFVLAPTYEATTTLLVNLPSRSAPPTFLVNLPPGEWPPSGQGVQSVLERLAPYPEMTLETFRQQVTNSAVLARVIDDLKLNMTKADLAGKIKATVPKDTNLIQIAVRDTDPERAARIANTLVQRYLEHVNVLTRGRFERSTEFIRDQIEAEQQNLQQALDRLKAFLQQPRGVDELSKEVEAKVDLLARYKARQTDLAVGIRAAAAEVDQARAQVAALVPKLTTTRRIVDDPYLQQLAAELGRTDIARLSGLKLDSEEINPAWVEAAKVLSAKEVALAQLRAEQAALQEAIARTEKELETLRAELAEKQTAQEQLQTQVDISKQAIKAFTQKYQESRISEAARIAETTLTVAGEAIPPRRPVAPRKALNVALAGVLGAMAGVFTVFFLDFWRSTPPAATAGAAGVAAARGAGARTASELHSD</sequence>
<keyword evidence="13" id="KW-1185">Reference proteome</keyword>
<feature type="coiled-coil region" evidence="7">
    <location>
        <begin position="378"/>
        <end position="426"/>
    </location>
</feature>
<keyword evidence="3" id="KW-1003">Cell membrane</keyword>
<dbReference type="PANTHER" id="PTHR32309">
    <property type="entry name" value="TYROSINE-PROTEIN KINASE"/>
    <property type="match status" value="1"/>
</dbReference>
<dbReference type="AlphaFoldDB" id="A0AA35CMP7"/>
<evidence type="ECO:0000259" key="10">
    <source>
        <dbReference type="Pfam" id="PF02706"/>
    </source>
</evidence>
<dbReference type="Gene3D" id="1.10.287.2610">
    <property type="match status" value="1"/>
</dbReference>
<proteinExistence type="inferred from homology"/>
<comment type="subcellular location">
    <subcellularLocation>
        <location evidence="1">Cell membrane</location>
        <topology evidence="1">Multi-pass membrane protein</topology>
    </subcellularLocation>
</comment>
<evidence type="ECO:0000256" key="5">
    <source>
        <dbReference type="ARBA" id="ARBA00022989"/>
    </source>
</evidence>
<name>A0AA35CMP7_9FIRM</name>
<feature type="domain" description="Tyrosine-protein kinase G-rich" evidence="11">
    <location>
        <begin position="422"/>
        <end position="495"/>
    </location>
</feature>
<dbReference type="InterPro" id="IPR032807">
    <property type="entry name" value="GNVR"/>
</dbReference>
<dbReference type="InterPro" id="IPR003856">
    <property type="entry name" value="LPS_length_determ_N"/>
</dbReference>
<evidence type="ECO:0000256" key="2">
    <source>
        <dbReference type="ARBA" id="ARBA00006683"/>
    </source>
</evidence>
<organism evidence="12 13">
    <name type="scientific">Caldinitratiruptor microaerophilus</name>
    <dbReference type="NCBI Taxonomy" id="671077"/>
    <lineage>
        <taxon>Bacteria</taxon>
        <taxon>Bacillati</taxon>
        <taxon>Bacillota</taxon>
        <taxon>Clostridia</taxon>
        <taxon>Eubacteriales</taxon>
        <taxon>Symbiobacteriaceae</taxon>
        <taxon>Caldinitratiruptor</taxon>
    </lineage>
</organism>
<gene>
    <name evidence="12" type="ORF">caldi_14920</name>
</gene>
<dbReference type="GO" id="GO:0004713">
    <property type="term" value="F:protein tyrosine kinase activity"/>
    <property type="evidence" value="ECO:0007669"/>
    <property type="project" value="TreeGrafter"/>
</dbReference>
<protein>
    <recommendedName>
        <fullName evidence="14">Polysaccharide chain length determinant N-terminal domain-containing protein</fullName>
    </recommendedName>
</protein>
<feature type="coiled-coil region" evidence="7">
    <location>
        <begin position="250"/>
        <end position="301"/>
    </location>
</feature>